<dbReference type="EMBL" id="FPCG01000003">
    <property type="protein sequence ID" value="SFV22184.1"/>
    <property type="molecule type" value="Genomic_DNA"/>
</dbReference>
<dbReference type="SMART" id="SM00382">
    <property type="entry name" value="AAA"/>
    <property type="match status" value="1"/>
</dbReference>
<comment type="catalytic activity">
    <reaction evidence="10">
        <text>a polar amino acid(out) + ATP + H2O = a polar amino acid(in) + ADP + phosphate + H(+)</text>
        <dbReference type="Rhea" id="RHEA:14673"/>
        <dbReference type="ChEBI" id="CHEBI:15377"/>
        <dbReference type="ChEBI" id="CHEBI:15378"/>
        <dbReference type="ChEBI" id="CHEBI:30616"/>
        <dbReference type="ChEBI" id="CHEBI:43474"/>
        <dbReference type="ChEBI" id="CHEBI:62031"/>
        <dbReference type="ChEBI" id="CHEBI:456216"/>
        <dbReference type="EC" id="7.4.2.1"/>
    </reaction>
    <physiologicalReaction direction="left-to-right" evidence="10">
        <dbReference type="Rhea" id="RHEA:14674"/>
    </physiologicalReaction>
</comment>
<evidence type="ECO:0000256" key="5">
    <source>
        <dbReference type="ARBA" id="ARBA00022741"/>
    </source>
</evidence>
<dbReference type="GO" id="GO:0016887">
    <property type="term" value="F:ATP hydrolysis activity"/>
    <property type="evidence" value="ECO:0007669"/>
    <property type="project" value="InterPro"/>
</dbReference>
<evidence type="ECO:0000256" key="1">
    <source>
        <dbReference type="ARBA" id="ARBA00004202"/>
    </source>
</evidence>
<comment type="subcellular location">
    <subcellularLocation>
        <location evidence="1">Cell membrane</location>
        <topology evidence="1">Peripheral membrane protein</topology>
    </subcellularLocation>
</comment>
<dbReference type="GO" id="GO:0015426">
    <property type="term" value="F:ATPase-coupled polar amino acid-transporter activity"/>
    <property type="evidence" value="ECO:0007669"/>
    <property type="project" value="UniProtKB-EC"/>
</dbReference>
<keyword evidence="5" id="KW-0547">Nucleotide-binding</keyword>
<evidence type="ECO:0000259" key="12">
    <source>
        <dbReference type="PROSITE" id="PS50893"/>
    </source>
</evidence>
<evidence type="ECO:0000256" key="8">
    <source>
        <dbReference type="ARBA" id="ARBA00023136"/>
    </source>
</evidence>
<dbReference type="InterPro" id="IPR017871">
    <property type="entry name" value="ABC_transporter-like_CS"/>
</dbReference>
<keyword evidence="14" id="KW-1185">Reference proteome</keyword>
<evidence type="ECO:0000256" key="11">
    <source>
        <dbReference type="SAM" id="MobiDB-lite"/>
    </source>
</evidence>
<evidence type="ECO:0000313" key="13">
    <source>
        <dbReference type="EMBL" id="SFV22184.1"/>
    </source>
</evidence>
<evidence type="ECO:0000256" key="10">
    <source>
        <dbReference type="ARBA" id="ARBA00047624"/>
    </source>
</evidence>
<dbReference type="InterPro" id="IPR027417">
    <property type="entry name" value="P-loop_NTPase"/>
</dbReference>
<dbReference type="InterPro" id="IPR003439">
    <property type="entry name" value="ABC_transporter-like_ATP-bd"/>
</dbReference>
<evidence type="ECO:0000256" key="9">
    <source>
        <dbReference type="ARBA" id="ARBA00038850"/>
    </source>
</evidence>
<organism evidence="13 14">
    <name type="scientific">Micrococcus terreus</name>
    <dbReference type="NCBI Taxonomy" id="574650"/>
    <lineage>
        <taxon>Bacteria</taxon>
        <taxon>Bacillati</taxon>
        <taxon>Actinomycetota</taxon>
        <taxon>Actinomycetes</taxon>
        <taxon>Micrococcales</taxon>
        <taxon>Micrococcaceae</taxon>
        <taxon>Micrococcus</taxon>
    </lineage>
</organism>
<dbReference type="GO" id="GO:0005886">
    <property type="term" value="C:plasma membrane"/>
    <property type="evidence" value="ECO:0007669"/>
    <property type="project" value="UniProtKB-SubCell"/>
</dbReference>
<evidence type="ECO:0000313" key="14">
    <source>
        <dbReference type="Proteomes" id="UP000198881"/>
    </source>
</evidence>
<dbReference type="SUPFAM" id="SSF52540">
    <property type="entry name" value="P-loop containing nucleoside triphosphate hydrolases"/>
    <property type="match status" value="1"/>
</dbReference>
<dbReference type="InterPro" id="IPR003593">
    <property type="entry name" value="AAA+_ATPase"/>
</dbReference>
<dbReference type="Gene3D" id="3.40.50.300">
    <property type="entry name" value="P-loop containing nucleotide triphosphate hydrolases"/>
    <property type="match status" value="1"/>
</dbReference>
<evidence type="ECO:0000256" key="6">
    <source>
        <dbReference type="ARBA" id="ARBA00022840"/>
    </source>
</evidence>
<comment type="similarity">
    <text evidence="2">Belongs to the ABC transporter superfamily.</text>
</comment>
<keyword evidence="8" id="KW-0472">Membrane</keyword>
<accession>A0A1I7MJS7</accession>
<reference evidence="13 14" key="1">
    <citation type="submission" date="2016-10" db="EMBL/GenBank/DDBJ databases">
        <authorList>
            <person name="de Groot N.N."/>
        </authorList>
    </citation>
    <scope>NUCLEOTIDE SEQUENCE [LARGE SCALE GENOMIC DNA]</scope>
    <source>
        <strain evidence="13 14">CGMCC 1.7054</strain>
    </source>
</reference>
<dbReference type="InterPro" id="IPR050086">
    <property type="entry name" value="MetN_ABC_transporter-like"/>
</dbReference>
<dbReference type="InterPro" id="IPR030679">
    <property type="entry name" value="ABC_ATPase_HisP-typ"/>
</dbReference>
<evidence type="ECO:0000256" key="4">
    <source>
        <dbReference type="ARBA" id="ARBA00022475"/>
    </source>
</evidence>
<name>A0A1I7MJS7_9MICC</name>
<dbReference type="PROSITE" id="PS00211">
    <property type="entry name" value="ABC_TRANSPORTER_1"/>
    <property type="match status" value="1"/>
</dbReference>
<evidence type="ECO:0000256" key="3">
    <source>
        <dbReference type="ARBA" id="ARBA00022448"/>
    </source>
</evidence>
<dbReference type="Proteomes" id="UP000198881">
    <property type="component" value="Unassembled WGS sequence"/>
</dbReference>
<dbReference type="EC" id="7.4.2.1" evidence="9"/>
<dbReference type="AlphaFoldDB" id="A0A1I7MJS7"/>
<protein>
    <recommendedName>
        <fullName evidence="9">ABC-type polar-amino-acid transporter</fullName>
        <ecNumber evidence="9">7.4.2.1</ecNumber>
    </recommendedName>
</protein>
<sequence>MSTTPESTPGTPGTPEQQVPVRPQTGTDAAASPAEAEAKATFEATGVDVVGLNKSFGDNHVLRGIDLQVAPGEVVCLIGPSGSGKSTLLRCVNLLEVPDSGTVTVGGFEVTDPDVDLDTMRRHVGMVFQQFNLFPHLTVLENCTIAQRKVLNRSQAEAEQVARTNLERVGLSEMETRYPDQLSGGQQQRVAIARALSMDPQLMLFDEPTSALDPETVGEVLSVMRRLAKVGMTMLVVTHEMGFAREVADRVVFMDGGVVVEEGPAAQVIGDPQQERTQDFLARVLHPTDIDL</sequence>
<dbReference type="GO" id="GO:0005524">
    <property type="term" value="F:ATP binding"/>
    <property type="evidence" value="ECO:0007669"/>
    <property type="project" value="UniProtKB-KW"/>
</dbReference>
<dbReference type="PANTHER" id="PTHR43166">
    <property type="entry name" value="AMINO ACID IMPORT ATP-BINDING PROTEIN"/>
    <property type="match status" value="1"/>
</dbReference>
<evidence type="ECO:0000256" key="2">
    <source>
        <dbReference type="ARBA" id="ARBA00005417"/>
    </source>
</evidence>
<keyword evidence="4" id="KW-1003">Cell membrane</keyword>
<dbReference type="FunFam" id="3.40.50.300:FF:000020">
    <property type="entry name" value="Amino acid ABC transporter ATP-binding component"/>
    <property type="match status" value="1"/>
</dbReference>
<feature type="region of interest" description="Disordered" evidence="11">
    <location>
        <begin position="1"/>
        <end position="36"/>
    </location>
</feature>
<gene>
    <name evidence="13" type="ORF">SAMN04487966_103245</name>
</gene>
<dbReference type="PROSITE" id="PS50893">
    <property type="entry name" value="ABC_TRANSPORTER_2"/>
    <property type="match status" value="1"/>
</dbReference>
<feature type="compositionally biased region" description="Low complexity" evidence="11">
    <location>
        <begin position="1"/>
        <end position="16"/>
    </location>
</feature>
<dbReference type="PIRSF" id="PIRSF039085">
    <property type="entry name" value="ABC_ATPase_HisP"/>
    <property type="match status" value="1"/>
</dbReference>
<keyword evidence="3" id="KW-0813">Transport</keyword>
<dbReference type="RefSeq" id="WP_091695895.1">
    <property type="nucleotide sequence ID" value="NZ_FPCG01000003.1"/>
</dbReference>
<keyword evidence="6 13" id="KW-0067">ATP-binding</keyword>
<dbReference type="CDD" id="cd03262">
    <property type="entry name" value="ABC_HisP_GlnQ"/>
    <property type="match status" value="1"/>
</dbReference>
<proteinExistence type="inferred from homology"/>
<dbReference type="Pfam" id="PF00005">
    <property type="entry name" value="ABC_tran"/>
    <property type="match status" value="1"/>
</dbReference>
<evidence type="ECO:0000256" key="7">
    <source>
        <dbReference type="ARBA" id="ARBA00022970"/>
    </source>
</evidence>
<dbReference type="OrthoDB" id="3190580at2"/>
<feature type="domain" description="ABC transporter" evidence="12">
    <location>
        <begin position="47"/>
        <end position="281"/>
    </location>
</feature>
<dbReference type="PANTHER" id="PTHR43166:SF9">
    <property type="entry name" value="GLUTAMATE_ASPARTATE IMPORT ATP-BINDING PROTEIN GLTL"/>
    <property type="match status" value="1"/>
</dbReference>
<dbReference type="STRING" id="574650.SAMN04487966_103245"/>
<keyword evidence="7" id="KW-0029">Amino-acid transport</keyword>